<evidence type="ECO:0000256" key="6">
    <source>
        <dbReference type="PIRSR" id="PIRSR000149-4"/>
    </source>
</evidence>
<dbReference type="PIRSF" id="PIRSF000149">
    <property type="entry name" value="GAP_DH"/>
    <property type="match status" value="1"/>
</dbReference>
<evidence type="ECO:0000256" key="1">
    <source>
        <dbReference type="ARBA" id="ARBA00007406"/>
    </source>
</evidence>
<protein>
    <submittedName>
        <fullName evidence="9">Type I glyceraldehyde-3-phosphate dehydrogenase</fullName>
    </submittedName>
</protein>
<keyword evidence="5" id="KW-0520">NAD</keyword>
<dbReference type="CDD" id="cd05214">
    <property type="entry name" value="GAPDH_I_N"/>
    <property type="match status" value="1"/>
</dbReference>
<evidence type="ECO:0000256" key="3">
    <source>
        <dbReference type="PIRSR" id="PIRSR000149-1"/>
    </source>
</evidence>
<dbReference type="InterPro" id="IPR036291">
    <property type="entry name" value="NAD(P)-bd_dom_sf"/>
</dbReference>
<dbReference type="EMBL" id="JADINA010000038">
    <property type="protein sequence ID" value="MBO8426826.1"/>
    <property type="molecule type" value="Genomic_DNA"/>
</dbReference>
<evidence type="ECO:0000259" key="8">
    <source>
        <dbReference type="SMART" id="SM00846"/>
    </source>
</evidence>
<dbReference type="PRINTS" id="PR00078">
    <property type="entry name" value="G3PDHDRGNASE"/>
</dbReference>
<organism evidence="9 10">
    <name type="scientific">Candidatus Alloenteromonas pullistercoris</name>
    <dbReference type="NCBI Taxonomy" id="2840785"/>
    <lineage>
        <taxon>Bacteria</taxon>
        <taxon>Bacillati</taxon>
        <taxon>Bacillota</taxon>
        <taxon>Bacillota incertae sedis</taxon>
        <taxon>Candidatus Alloenteromonas</taxon>
    </lineage>
</organism>
<evidence type="ECO:0000313" key="10">
    <source>
        <dbReference type="Proteomes" id="UP000823634"/>
    </source>
</evidence>
<comment type="caution">
    <text evidence="9">The sequence shown here is derived from an EMBL/GenBank/DDBJ whole genome shotgun (WGS) entry which is preliminary data.</text>
</comment>
<comment type="similarity">
    <text evidence="1 7">Belongs to the glyceraldehyde-3-phosphate dehydrogenase family.</text>
</comment>
<dbReference type="SMART" id="SM00846">
    <property type="entry name" value="Gp_dh_N"/>
    <property type="match status" value="1"/>
</dbReference>
<dbReference type="SUPFAM" id="SSF51735">
    <property type="entry name" value="NAD(P)-binding Rossmann-fold domains"/>
    <property type="match status" value="1"/>
</dbReference>
<evidence type="ECO:0000256" key="7">
    <source>
        <dbReference type="RuleBase" id="RU000397"/>
    </source>
</evidence>
<dbReference type="InterPro" id="IPR020828">
    <property type="entry name" value="GlycerAld_3-P_DH_NAD(P)-bd"/>
</dbReference>
<feature type="binding site" evidence="4">
    <location>
        <position position="244"/>
    </location>
    <ligand>
        <name>D-glyceraldehyde 3-phosphate</name>
        <dbReference type="ChEBI" id="CHEBI:59776"/>
    </ligand>
</feature>
<dbReference type="Proteomes" id="UP000823634">
    <property type="component" value="Unassembled WGS sequence"/>
</dbReference>
<accession>A0A9D9DHV5</accession>
<dbReference type="SUPFAM" id="SSF55347">
    <property type="entry name" value="Glyceraldehyde-3-phosphate dehydrogenase-like, C-terminal domain"/>
    <property type="match status" value="1"/>
</dbReference>
<dbReference type="PANTHER" id="PTHR43148">
    <property type="entry name" value="GLYCERALDEHYDE-3-PHOSPHATE DEHYDROGENASE 2"/>
    <property type="match status" value="1"/>
</dbReference>
<dbReference type="GO" id="GO:0016620">
    <property type="term" value="F:oxidoreductase activity, acting on the aldehyde or oxo group of donors, NAD or NADP as acceptor"/>
    <property type="evidence" value="ECO:0007669"/>
    <property type="project" value="InterPro"/>
</dbReference>
<reference evidence="9" key="1">
    <citation type="submission" date="2020-10" db="EMBL/GenBank/DDBJ databases">
        <authorList>
            <person name="Gilroy R."/>
        </authorList>
    </citation>
    <scope>NUCLEOTIDE SEQUENCE</scope>
    <source>
        <strain evidence="9">17113</strain>
    </source>
</reference>
<feature type="binding site" evidence="5">
    <location>
        <position position="330"/>
    </location>
    <ligand>
        <name>NAD(+)</name>
        <dbReference type="ChEBI" id="CHEBI:57540"/>
    </ligand>
</feature>
<sequence>MSIKLAINGFGRIGRLAFRRAYETGGFEVVAINDLVDAKTLAYLLKYDTTQHSWHTDEISAEVEKDEAGNIVKNNLVFKGHKIPVLGKKDPHDLKWGEYGVDIVLECTGRLKSKEDGQVHLDNGAKGVIISAPSSSKDIPTFVYGVNTEKLAADMKTISGGSCTTNCLAPVMDVLRKKYHVHGGFMTTVHAYTNDQTILDLAKGNLRRGRAAAANIVPTTTGAAKAIKAVIPELDGKLMGGAIRVPVPDGSLVDLSLVLKEEVTKEEINAAMKEASEGYLKGVLGYTEDEIVSSDIIGSTYGSIFDATQTVVFTDKDGLHHVKVVSWYDNENSFTCQYVRLAGIYGKVLGCK</sequence>
<dbReference type="FunFam" id="3.40.50.720:FF:000001">
    <property type="entry name" value="Glyceraldehyde-3-phosphate dehydrogenase"/>
    <property type="match status" value="1"/>
</dbReference>
<evidence type="ECO:0000256" key="5">
    <source>
        <dbReference type="PIRSR" id="PIRSR000149-3"/>
    </source>
</evidence>
<dbReference type="GO" id="GO:0051287">
    <property type="term" value="F:NAD binding"/>
    <property type="evidence" value="ECO:0007669"/>
    <property type="project" value="InterPro"/>
</dbReference>
<gene>
    <name evidence="9" type="primary">gap</name>
    <name evidence="9" type="ORF">IAC61_05925</name>
</gene>
<keyword evidence="2" id="KW-0560">Oxidoreductase</keyword>
<dbReference type="FunFam" id="3.30.360.10:FF:000002">
    <property type="entry name" value="Glyceraldehyde-3-phosphate dehydrogenase"/>
    <property type="match status" value="1"/>
</dbReference>
<evidence type="ECO:0000256" key="4">
    <source>
        <dbReference type="PIRSR" id="PIRSR000149-2"/>
    </source>
</evidence>
<dbReference type="CDD" id="cd18126">
    <property type="entry name" value="GAPDH_I_C"/>
    <property type="match status" value="1"/>
</dbReference>
<dbReference type="InterPro" id="IPR020831">
    <property type="entry name" value="GlycerAld/Erythrose_P_DH"/>
</dbReference>
<dbReference type="InterPro" id="IPR020829">
    <property type="entry name" value="GlycerAld_3-P_DH_cat"/>
</dbReference>
<dbReference type="NCBIfam" id="TIGR01534">
    <property type="entry name" value="GAPDH-I"/>
    <property type="match status" value="1"/>
</dbReference>
<keyword evidence="5" id="KW-0547">Nucleotide-binding</keyword>
<dbReference type="GO" id="GO:0050661">
    <property type="term" value="F:NADP binding"/>
    <property type="evidence" value="ECO:0007669"/>
    <property type="project" value="InterPro"/>
</dbReference>
<dbReference type="Pfam" id="PF02800">
    <property type="entry name" value="Gp_dh_C"/>
    <property type="match status" value="1"/>
</dbReference>
<feature type="binding site" evidence="5">
    <location>
        <position position="131"/>
    </location>
    <ligand>
        <name>NAD(+)</name>
        <dbReference type="ChEBI" id="CHEBI:57540"/>
    </ligand>
</feature>
<feature type="domain" description="Glyceraldehyde 3-phosphate dehydrogenase NAD(P) binding" evidence="8">
    <location>
        <begin position="3"/>
        <end position="163"/>
    </location>
</feature>
<feature type="binding site" evidence="4">
    <location>
        <begin position="221"/>
        <end position="222"/>
    </location>
    <ligand>
        <name>D-glyceraldehyde 3-phosphate</name>
        <dbReference type="ChEBI" id="CHEBI:59776"/>
    </ligand>
</feature>
<dbReference type="Pfam" id="PF00044">
    <property type="entry name" value="Gp_dh_N"/>
    <property type="match status" value="1"/>
</dbReference>
<feature type="binding site" evidence="5">
    <location>
        <begin position="12"/>
        <end position="13"/>
    </location>
    <ligand>
        <name>NAD(+)</name>
        <dbReference type="ChEBI" id="CHEBI:57540"/>
    </ligand>
</feature>
<feature type="binding site" evidence="4">
    <location>
        <begin position="162"/>
        <end position="164"/>
    </location>
    <ligand>
        <name>D-glyceraldehyde 3-phosphate</name>
        <dbReference type="ChEBI" id="CHEBI:59776"/>
    </ligand>
</feature>
<name>A0A9D9DHV5_9FIRM</name>
<feature type="binding site" evidence="5">
    <location>
        <position position="34"/>
    </location>
    <ligand>
        <name>NAD(+)</name>
        <dbReference type="ChEBI" id="CHEBI:57540"/>
    </ligand>
</feature>
<evidence type="ECO:0000256" key="2">
    <source>
        <dbReference type="ARBA" id="ARBA00023002"/>
    </source>
</evidence>
<reference evidence="9" key="2">
    <citation type="journal article" date="2021" name="PeerJ">
        <title>Extensive microbial diversity within the chicken gut microbiome revealed by metagenomics and culture.</title>
        <authorList>
            <person name="Gilroy R."/>
            <person name="Ravi A."/>
            <person name="Getino M."/>
            <person name="Pursley I."/>
            <person name="Horton D.L."/>
            <person name="Alikhan N.F."/>
            <person name="Baker D."/>
            <person name="Gharbi K."/>
            <person name="Hall N."/>
            <person name="Watson M."/>
            <person name="Adriaenssens E.M."/>
            <person name="Foster-Nyarko E."/>
            <person name="Jarju S."/>
            <person name="Secka A."/>
            <person name="Antonio M."/>
            <person name="Oren A."/>
            <person name="Chaudhuri R.R."/>
            <person name="La Ragione R."/>
            <person name="Hildebrand F."/>
            <person name="Pallen M.J."/>
        </authorList>
    </citation>
    <scope>NUCLEOTIDE SEQUENCE</scope>
    <source>
        <strain evidence="9">17113</strain>
    </source>
</reference>
<dbReference type="InterPro" id="IPR006424">
    <property type="entry name" value="Glyceraldehyde-3-P_DH_1"/>
</dbReference>
<dbReference type="GO" id="GO:0006006">
    <property type="term" value="P:glucose metabolic process"/>
    <property type="evidence" value="ECO:0007669"/>
    <property type="project" value="InterPro"/>
</dbReference>
<dbReference type="Gene3D" id="3.30.360.10">
    <property type="entry name" value="Dihydrodipicolinate Reductase, domain 2"/>
    <property type="match status" value="1"/>
</dbReference>
<proteinExistence type="inferred from homology"/>
<dbReference type="Gene3D" id="3.40.50.720">
    <property type="entry name" value="NAD(P)-binding Rossmann-like Domain"/>
    <property type="match status" value="1"/>
</dbReference>
<feature type="active site" description="Nucleophile" evidence="3">
    <location>
        <position position="163"/>
    </location>
</feature>
<feature type="site" description="Activates thiol group during catalysis" evidence="6">
    <location>
        <position position="190"/>
    </location>
</feature>
<feature type="binding site" evidence="4">
    <location>
        <position position="193"/>
    </location>
    <ligand>
        <name>D-glyceraldehyde 3-phosphate</name>
        <dbReference type="ChEBI" id="CHEBI:59776"/>
    </ligand>
</feature>
<dbReference type="AlphaFoldDB" id="A0A9D9DHV5"/>
<evidence type="ECO:0000313" key="9">
    <source>
        <dbReference type="EMBL" id="MBO8426826.1"/>
    </source>
</evidence>